<dbReference type="PANTHER" id="PTHR24111">
    <property type="entry name" value="LEUCINE-RICH REPEAT-CONTAINING PROTEIN 34"/>
    <property type="match status" value="1"/>
</dbReference>
<organism evidence="2 3">
    <name type="scientific">Noviherbaspirillum suwonense</name>
    <dbReference type="NCBI Taxonomy" id="1224511"/>
    <lineage>
        <taxon>Bacteria</taxon>
        <taxon>Pseudomonadati</taxon>
        <taxon>Pseudomonadota</taxon>
        <taxon>Betaproteobacteria</taxon>
        <taxon>Burkholderiales</taxon>
        <taxon>Oxalobacteraceae</taxon>
        <taxon>Noviherbaspirillum</taxon>
    </lineage>
</organism>
<evidence type="ECO:0000313" key="2">
    <source>
        <dbReference type="EMBL" id="SMP43894.1"/>
    </source>
</evidence>
<gene>
    <name evidence="2" type="ORF">SAMN06295970_101355</name>
</gene>
<name>A0ABY1PSW0_9BURK</name>
<accession>A0ABY1PSW0</accession>
<dbReference type="InterPro" id="IPR032675">
    <property type="entry name" value="LRR_dom_sf"/>
</dbReference>
<dbReference type="SMART" id="SM00368">
    <property type="entry name" value="LRR_RI"/>
    <property type="match status" value="2"/>
</dbReference>
<comment type="caution">
    <text evidence="2">The sequence shown here is derived from an EMBL/GenBank/DDBJ whole genome shotgun (WGS) entry which is preliminary data.</text>
</comment>
<protein>
    <submittedName>
        <fullName evidence="2">Uncharacterized protein</fullName>
    </submittedName>
</protein>
<dbReference type="Proteomes" id="UP001158049">
    <property type="component" value="Unassembled WGS sequence"/>
</dbReference>
<reference evidence="2 3" key="1">
    <citation type="submission" date="2017-05" db="EMBL/GenBank/DDBJ databases">
        <authorList>
            <person name="Varghese N."/>
            <person name="Submissions S."/>
        </authorList>
    </citation>
    <scope>NUCLEOTIDE SEQUENCE [LARGE SCALE GENOMIC DNA]</scope>
    <source>
        <strain evidence="2 3">DSM 26001</strain>
    </source>
</reference>
<dbReference type="Gene3D" id="3.80.10.10">
    <property type="entry name" value="Ribonuclease Inhibitor"/>
    <property type="match status" value="1"/>
</dbReference>
<keyword evidence="3" id="KW-1185">Reference proteome</keyword>
<dbReference type="PANTHER" id="PTHR24111:SF0">
    <property type="entry name" value="LEUCINE-RICH REPEAT-CONTAINING PROTEIN"/>
    <property type="match status" value="1"/>
</dbReference>
<dbReference type="SUPFAM" id="SSF52047">
    <property type="entry name" value="RNI-like"/>
    <property type="match status" value="1"/>
</dbReference>
<evidence type="ECO:0000313" key="3">
    <source>
        <dbReference type="Proteomes" id="UP001158049"/>
    </source>
</evidence>
<dbReference type="RefSeq" id="WP_283440500.1">
    <property type="nucleotide sequence ID" value="NZ_FXUL01000001.1"/>
</dbReference>
<keyword evidence="1" id="KW-0677">Repeat</keyword>
<sequence length="246" mass="25711">MITPPAGSESLVPASLTPSSSAPIGVAPIPPSVHSRTEKPASLLVVRPAGGGMPDFAGLTSTYSGKSIHTLDLKGADLRSGAWRFLGNFLKVLASLDTLDLSRIMIGGRDAFQISNFGLFLKKLDAMPVRLLLGKNGIGSNCIAPIAARLSVDKQLKALDLSGNLLGAADIQTLGDALSHNETLQDLNLAENRLDASAIPALNDLLNRAGSLKNLDLSGNLFTAEEKANLRQRAGMRTAGPVELAL</sequence>
<evidence type="ECO:0000256" key="1">
    <source>
        <dbReference type="ARBA" id="ARBA00022737"/>
    </source>
</evidence>
<dbReference type="InterPro" id="IPR052201">
    <property type="entry name" value="LRR-containing_regulator"/>
</dbReference>
<proteinExistence type="predicted"/>
<dbReference type="EMBL" id="FXUL01000001">
    <property type="protein sequence ID" value="SMP43894.1"/>
    <property type="molecule type" value="Genomic_DNA"/>
</dbReference>